<reference evidence="3 4" key="1">
    <citation type="submission" date="2020-07" db="EMBL/GenBank/DDBJ databases">
        <title>Genomic diversity of species in the Neisseriaceae family.</title>
        <authorList>
            <person name="Vincent A.T."/>
            <person name="Bernet E."/>
            <person name="Veyrier F.J."/>
        </authorList>
    </citation>
    <scope>NUCLEOTIDE SEQUENCE [LARGE SCALE GENOMIC DNA]</scope>
    <source>
        <strain evidence="3 4">DSM 22244</strain>
    </source>
</reference>
<dbReference type="KEGG" id="nsg:H3L94_07940"/>
<dbReference type="Proteomes" id="UP000514752">
    <property type="component" value="Chromosome"/>
</dbReference>
<name>A0A7D7N941_9NEIS</name>
<dbReference type="InterPro" id="IPR010134">
    <property type="entry name" value="PHA_reg_PhaR"/>
</dbReference>
<evidence type="ECO:0000313" key="3">
    <source>
        <dbReference type="EMBL" id="QMT39799.1"/>
    </source>
</evidence>
<sequence>MSAKHVIKKYPNRRLYDTAISGYITLSDVKQMILEGEDIEVRDAKSDEDLTRQVLLQILLEEETGGRPILSNDMLRQFIRIYGHTSQSMLTPFLEQNMRIFADWQQGMQKQMQGGGQNWLQPFAFPPAAASLAEWQQQLQKQSLQFWQTIGWLPKE</sequence>
<dbReference type="Pfam" id="PF07879">
    <property type="entry name" value="PHB_acc_N"/>
    <property type="match status" value="1"/>
</dbReference>
<evidence type="ECO:0000259" key="1">
    <source>
        <dbReference type="Pfam" id="PF05233"/>
    </source>
</evidence>
<proteinExistence type="predicted"/>
<dbReference type="NCBIfam" id="TIGR01848">
    <property type="entry name" value="PHA_reg_PhaR"/>
    <property type="match status" value="1"/>
</dbReference>
<gene>
    <name evidence="3" type="primary">phaR</name>
    <name evidence="3" type="ORF">H3L94_07940</name>
</gene>
<dbReference type="InterPro" id="IPR012909">
    <property type="entry name" value="PHA_DNA-bd_N"/>
</dbReference>
<feature type="domain" description="PHA accumulation regulator DNA-binding N-terminal" evidence="2">
    <location>
        <begin position="6"/>
        <end position="65"/>
    </location>
</feature>
<dbReference type="Pfam" id="PF05233">
    <property type="entry name" value="PHB_acc"/>
    <property type="match status" value="1"/>
</dbReference>
<dbReference type="EMBL" id="CP059567">
    <property type="protein sequence ID" value="QMT39799.1"/>
    <property type="molecule type" value="Genomic_DNA"/>
</dbReference>
<evidence type="ECO:0000259" key="2">
    <source>
        <dbReference type="Pfam" id="PF07879"/>
    </source>
</evidence>
<dbReference type="AlphaFoldDB" id="A0A7D7N941"/>
<evidence type="ECO:0000313" key="4">
    <source>
        <dbReference type="Proteomes" id="UP000514752"/>
    </source>
</evidence>
<dbReference type="GO" id="GO:0006355">
    <property type="term" value="P:regulation of DNA-templated transcription"/>
    <property type="evidence" value="ECO:0007669"/>
    <property type="project" value="InterPro"/>
</dbReference>
<dbReference type="InterPro" id="IPR007897">
    <property type="entry name" value="PHB_accumulat"/>
</dbReference>
<dbReference type="RefSeq" id="WP_182121579.1">
    <property type="nucleotide sequence ID" value="NZ_CP059567.1"/>
</dbReference>
<feature type="domain" description="PHB accumulation regulatory" evidence="1">
    <location>
        <begin position="70"/>
        <end position="109"/>
    </location>
</feature>
<accession>A0A7D7N941</accession>
<organism evidence="3 4">
    <name type="scientific">Neisseria shayeganii</name>
    <dbReference type="NCBI Taxonomy" id="607712"/>
    <lineage>
        <taxon>Bacteria</taxon>
        <taxon>Pseudomonadati</taxon>
        <taxon>Pseudomonadota</taxon>
        <taxon>Betaproteobacteria</taxon>
        <taxon>Neisseriales</taxon>
        <taxon>Neisseriaceae</taxon>
        <taxon>Neisseria</taxon>
    </lineage>
</organism>
<protein>
    <submittedName>
        <fullName evidence="3">Polyhydroxyalkanoate synthesis repressor PhaR</fullName>
    </submittedName>
</protein>